<keyword evidence="3" id="KW-1185">Reference proteome</keyword>
<dbReference type="STRING" id="1436961.SAMN05421739_1111"/>
<evidence type="ECO:0000313" key="3">
    <source>
        <dbReference type="Proteomes" id="UP000198724"/>
    </source>
</evidence>
<dbReference type="GO" id="GO:0008081">
    <property type="term" value="F:phosphoric diester hydrolase activity"/>
    <property type="evidence" value="ECO:0007669"/>
    <property type="project" value="InterPro"/>
</dbReference>
<dbReference type="InterPro" id="IPR030395">
    <property type="entry name" value="GP_PDE_dom"/>
</dbReference>
<dbReference type="SUPFAM" id="SSF51695">
    <property type="entry name" value="PLC-like phosphodiesterases"/>
    <property type="match status" value="1"/>
</dbReference>
<dbReference type="OrthoDB" id="384721at2"/>
<proteinExistence type="predicted"/>
<dbReference type="PROSITE" id="PS51704">
    <property type="entry name" value="GP_PDE"/>
    <property type="match status" value="1"/>
</dbReference>
<gene>
    <name evidence="2" type="ORF">SAMN05421739_1111</name>
</gene>
<dbReference type="EMBL" id="FOOT01000011">
    <property type="protein sequence ID" value="SFH31107.1"/>
    <property type="molecule type" value="Genomic_DNA"/>
</dbReference>
<dbReference type="PANTHER" id="PTHR46211">
    <property type="entry name" value="GLYCEROPHOSPHORYL DIESTER PHOSPHODIESTERASE"/>
    <property type="match status" value="1"/>
</dbReference>
<dbReference type="Gene3D" id="3.20.20.190">
    <property type="entry name" value="Phosphatidylinositol (PI) phosphodiesterase"/>
    <property type="match status" value="1"/>
</dbReference>
<organism evidence="2 3">
    <name type="scientific">Pontibacter chinhatensis</name>
    <dbReference type="NCBI Taxonomy" id="1436961"/>
    <lineage>
        <taxon>Bacteria</taxon>
        <taxon>Pseudomonadati</taxon>
        <taxon>Bacteroidota</taxon>
        <taxon>Cytophagia</taxon>
        <taxon>Cytophagales</taxon>
        <taxon>Hymenobacteraceae</taxon>
        <taxon>Pontibacter</taxon>
    </lineage>
</organism>
<feature type="domain" description="GP-PDE" evidence="1">
    <location>
        <begin position="39"/>
        <end position="309"/>
    </location>
</feature>
<name>A0A1I2YZP4_9BACT</name>
<sequence>MNMLLRLQPKLYFMLVLFLLWGCSGSPVVETEQTSMPEFFKVGHRGTRGYMPENTIPSMKKAIDDGANVLEVDIQISSDKQVVVAHDPHINPQITLTPEGEELTPERARQLLLYQMPYAEIRKYDVGTRYHNGFPEQQKMQAYMPLLGELIDSVEQYTSAKGLPPVIYNIEIKANPDQDGVYQPKPEEYVALVMDVVRKQNITGRFYIQSFDRRQIQQVHQRYPEVTTALLVGDANMSFEEHLEKLGYKPQIYSPHFSLVTPDLAAKCKEQSIKLVPWTVNTLEDMKKLKAMGVDGIITDYPNLLTQLD</sequence>
<dbReference type="PANTHER" id="PTHR46211:SF14">
    <property type="entry name" value="GLYCEROPHOSPHODIESTER PHOSPHODIESTERASE"/>
    <property type="match status" value="1"/>
</dbReference>
<evidence type="ECO:0000313" key="2">
    <source>
        <dbReference type="EMBL" id="SFH31107.1"/>
    </source>
</evidence>
<dbReference type="InterPro" id="IPR017946">
    <property type="entry name" value="PLC-like_Pdiesterase_TIM-brl"/>
</dbReference>
<dbReference type="AlphaFoldDB" id="A0A1I2YZP4"/>
<reference evidence="3" key="1">
    <citation type="submission" date="2016-10" db="EMBL/GenBank/DDBJ databases">
        <authorList>
            <person name="Varghese N."/>
            <person name="Submissions S."/>
        </authorList>
    </citation>
    <scope>NUCLEOTIDE SEQUENCE [LARGE SCALE GENOMIC DNA]</scope>
    <source>
        <strain evidence="3">LP51</strain>
    </source>
</reference>
<dbReference type="GO" id="GO:0006629">
    <property type="term" value="P:lipid metabolic process"/>
    <property type="evidence" value="ECO:0007669"/>
    <property type="project" value="InterPro"/>
</dbReference>
<evidence type="ECO:0000259" key="1">
    <source>
        <dbReference type="PROSITE" id="PS51704"/>
    </source>
</evidence>
<dbReference type="Pfam" id="PF03009">
    <property type="entry name" value="GDPD"/>
    <property type="match status" value="1"/>
</dbReference>
<dbReference type="Proteomes" id="UP000198724">
    <property type="component" value="Unassembled WGS sequence"/>
</dbReference>
<protein>
    <submittedName>
        <fullName evidence="2">Glycerophosphoryl diester phosphodiesterase</fullName>
    </submittedName>
</protein>
<accession>A0A1I2YZP4</accession>